<feature type="transmembrane region" description="Helical" evidence="7">
    <location>
        <begin position="520"/>
        <end position="543"/>
    </location>
</feature>
<keyword evidence="5 7" id="KW-1133">Transmembrane helix</keyword>
<accession>A0A8J6Y401</accession>
<evidence type="ECO:0000313" key="9">
    <source>
        <dbReference type="EMBL" id="MBD3870373.1"/>
    </source>
</evidence>
<feature type="transmembrane region" description="Helical" evidence="7">
    <location>
        <begin position="461"/>
        <end position="482"/>
    </location>
</feature>
<feature type="transmembrane region" description="Helical" evidence="7">
    <location>
        <begin position="323"/>
        <end position="345"/>
    </location>
</feature>
<feature type="domain" description="CstA N-terminal" evidence="8">
    <location>
        <begin position="364"/>
        <end position="505"/>
    </location>
</feature>
<dbReference type="InterPro" id="IPR003706">
    <property type="entry name" value="CstA_N"/>
</dbReference>
<feature type="transmembrane region" description="Helical" evidence="7">
    <location>
        <begin position="88"/>
        <end position="109"/>
    </location>
</feature>
<keyword evidence="6 7" id="KW-0472">Membrane</keyword>
<keyword evidence="3" id="KW-1003">Cell membrane</keyword>
<feature type="transmembrane region" description="Helical" evidence="7">
    <location>
        <begin position="163"/>
        <end position="181"/>
    </location>
</feature>
<feature type="transmembrane region" description="Helical" evidence="7">
    <location>
        <begin position="390"/>
        <end position="411"/>
    </location>
</feature>
<dbReference type="Proteomes" id="UP000598633">
    <property type="component" value="Unassembled WGS sequence"/>
</dbReference>
<evidence type="ECO:0000259" key="8">
    <source>
        <dbReference type="Pfam" id="PF02554"/>
    </source>
</evidence>
<evidence type="ECO:0000313" key="10">
    <source>
        <dbReference type="Proteomes" id="UP000598633"/>
    </source>
</evidence>
<evidence type="ECO:0000256" key="1">
    <source>
        <dbReference type="ARBA" id="ARBA00004651"/>
    </source>
</evidence>
<evidence type="ECO:0000256" key="3">
    <source>
        <dbReference type="ARBA" id="ARBA00022475"/>
    </source>
</evidence>
<dbReference type="GO" id="GO:0005886">
    <property type="term" value="C:plasma membrane"/>
    <property type="evidence" value="ECO:0007669"/>
    <property type="project" value="UniProtKB-SubCell"/>
</dbReference>
<feature type="transmembrane region" description="Helical" evidence="7">
    <location>
        <begin position="188"/>
        <end position="209"/>
    </location>
</feature>
<gene>
    <name evidence="9" type="ORF">IFJ97_03310</name>
</gene>
<feature type="transmembrane region" description="Helical" evidence="7">
    <location>
        <begin position="489"/>
        <end position="514"/>
    </location>
</feature>
<comment type="subcellular location">
    <subcellularLocation>
        <location evidence="1">Cell membrane</location>
        <topology evidence="1">Multi-pass membrane protein</topology>
    </subcellularLocation>
</comment>
<feature type="transmembrane region" description="Helical" evidence="7">
    <location>
        <begin position="244"/>
        <end position="264"/>
    </location>
</feature>
<comment type="similarity">
    <text evidence="2">Belongs to the peptide transporter carbon starvation (CstA) (TC 2.A.114) family.</text>
</comment>
<feature type="domain" description="CstA N-terminal" evidence="8">
    <location>
        <begin position="4"/>
        <end position="341"/>
    </location>
</feature>
<dbReference type="Pfam" id="PF02554">
    <property type="entry name" value="CstA"/>
    <property type="match status" value="2"/>
</dbReference>
<dbReference type="InterPro" id="IPR051605">
    <property type="entry name" value="CstA"/>
</dbReference>
<dbReference type="EMBL" id="JACXWA010000056">
    <property type="protein sequence ID" value="MBD3870373.1"/>
    <property type="molecule type" value="Genomic_DNA"/>
</dbReference>
<proteinExistence type="inferred from homology"/>
<keyword evidence="4 7" id="KW-0812">Transmembrane</keyword>
<evidence type="ECO:0000256" key="5">
    <source>
        <dbReference type="ARBA" id="ARBA00022989"/>
    </source>
</evidence>
<feature type="transmembrane region" description="Helical" evidence="7">
    <location>
        <begin position="221"/>
        <end position="239"/>
    </location>
</feature>
<evidence type="ECO:0000256" key="4">
    <source>
        <dbReference type="ARBA" id="ARBA00022692"/>
    </source>
</evidence>
<evidence type="ECO:0000256" key="2">
    <source>
        <dbReference type="ARBA" id="ARBA00007755"/>
    </source>
</evidence>
<sequence>MTSTLVVVACFAFYFAGYRFYSRFLAQQVFALRQDAVTPAHAMQDGIDYVPTRPIVLFGHHFASITGLSPMLGPAIAVVWGWLPAMLWVVFGGILIGCVHDFGALVISVRAKGLSIGAIAEGLIGPRAKSLMHAIIFFAIALAMGVFAYVVGLLFSADYYPESVVPSAVILVAALLIGWLVRRRGQRLMPLIAVAFVFILIVVVASPYMPVRWASSGGWTWILLAYAWLASVLPVWSLLQPRDFLNSLLLYVGLGLTYIGFFILRPEFASPIVDTHPAGAPPMYPFVFIVIACGAASGFHSLVSSGTTAKQLDRETQARPIGYGAMLGESLLGLAAVLACTAGFVSPTAWRHHYADWESIQGLGSSMTAFIEGATRFVSMVGLPEQTARTLIAVVVVSFALTTLDSATRLLRYNIEEIGTSIRFAPFRNRYLSSTLAVTAISFFAFYRIEGRSAGLVLWQLFGSTNQLLAGLALLTVSLYLLQRRRFALPYLLPMIFMMVTTLIAMTTKLIAFWRDDNNTLLFIGGAITFIALWLVVEAILAVGRFIRSPAEENLDIALPNP</sequence>
<dbReference type="PANTHER" id="PTHR30252:SF0">
    <property type="entry name" value="PEPTIDE TRANSPORTER CSTA"/>
    <property type="match status" value="1"/>
</dbReference>
<feature type="transmembrane region" description="Helical" evidence="7">
    <location>
        <begin position="6"/>
        <end position="26"/>
    </location>
</feature>
<protein>
    <submittedName>
        <fullName evidence="9">Carbon starvation protein A</fullName>
    </submittedName>
</protein>
<feature type="transmembrane region" description="Helical" evidence="7">
    <location>
        <begin position="62"/>
        <end position="82"/>
    </location>
</feature>
<comment type="caution">
    <text evidence="9">The sequence shown here is derived from an EMBL/GenBank/DDBJ whole genome shotgun (WGS) entry which is preliminary data.</text>
</comment>
<dbReference type="AlphaFoldDB" id="A0A8J6Y401"/>
<reference evidence="9 10" key="1">
    <citation type="submission" date="2020-08" db="EMBL/GenBank/DDBJ databases">
        <title>Acidobacteriota in marine sediments use diverse sulfur dissimilation pathways.</title>
        <authorList>
            <person name="Wasmund K."/>
        </authorList>
    </citation>
    <scope>NUCLEOTIDE SEQUENCE [LARGE SCALE GENOMIC DNA]</scope>
    <source>
        <strain evidence="9">MAG AM3-A</strain>
    </source>
</reference>
<evidence type="ECO:0000256" key="6">
    <source>
        <dbReference type="ARBA" id="ARBA00023136"/>
    </source>
</evidence>
<feature type="transmembrane region" description="Helical" evidence="7">
    <location>
        <begin position="284"/>
        <end position="303"/>
    </location>
</feature>
<feature type="transmembrane region" description="Helical" evidence="7">
    <location>
        <begin position="431"/>
        <end position="449"/>
    </location>
</feature>
<dbReference type="PANTHER" id="PTHR30252">
    <property type="entry name" value="INNER MEMBRANE PEPTIDE TRANSPORTER"/>
    <property type="match status" value="1"/>
</dbReference>
<name>A0A8J6Y401_9BACT</name>
<dbReference type="GO" id="GO:0009267">
    <property type="term" value="P:cellular response to starvation"/>
    <property type="evidence" value="ECO:0007669"/>
    <property type="project" value="InterPro"/>
</dbReference>
<feature type="transmembrane region" description="Helical" evidence="7">
    <location>
        <begin position="130"/>
        <end position="157"/>
    </location>
</feature>
<evidence type="ECO:0000256" key="7">
    <source>
        <dbReference type="SAM" id="Phobius"/>
    </source>
</evidence>
<organism evidence="9 10">
    <name type="scientific">Candidatus Sulfomarinibacter kjeldsenii</name>
    <dbReference type="NCBI Taxonomy" id="2885994"/>
    <lineage>
        <taxon>Bacteria</taxon>
        <taxon>Pseudomonadati</taxon>
        <taxon>Acidobacteriota</taxon>
        <taxon>Thermoanaerobaculia</taxon>
        <taxon>Thermoanaerobaculales</taxon>
        <taxon>Candidatus Sulfomarinibacteraceae</taxon>
        <taxon>Candidatus Sulfomarinibacter</taxon>
    </lineage>
</organism>